<name>A0AC61MVW2_9FIRM</name>
<keyword evidence="2" id="KW-1185">Reference proteome</keyword>
<organism evidence="1 2">
    <name type="scientific">Aristaeella hokkaidonensis</name>
    <dbReference type="NCBI Taxonomy" id="3046382"/>
    <lineage>
        <taxon>Bacteria</taxon>
        <taxon>Bacillati</taxon>
        <taxon>Bacillota</taxon>
        <taxon>Clostridia</taxon>
        <taxon>Eubacteriales</taxon>
        <taxon>Aristaeellaceae</taxon>
        <taxon>Aristaeella</taxon>
    </lineage>
</organism>
<dbReference type="EMBL" id="CP068393">
    <property type="protein sequence ID" value="QUC66775.1"/>
    <property type="molecule type" value="Genomic_DNA"/>
</dbReference>
<dbReference type="Proteomes" id="UP000682782">
    <property type="component" value="Chromosome"/>
</dbReference>
<reference evidence="1" key="1">
    <citation type="submission" date="2021-01" db="EMBL/GenBank/DDBJ databases">
        <title>Complete genome sequence of Clostridiales bacterium R-7.</title>
        <authorList>
            <person name="Mahoney-Kurpe S.C."/>
            <person name="Palevich N."/>
            <person name="Koike S."/>
            <person name="Moon C.D."/>
            <person name="Attwood G.T."/>
        </authorList>
    </citation>
    <scope>NUCLEOTIDE SEQUENCE</scope>
    <source>
        <strain evidence="1">R-7</strain>
    </source>
</reference>
<gene>
    <name evidence="1" type="primary">secF</name>
    <name evidence="1" type="ORF">JYE49_13110</name>
</gene>
<evidence type="ECO:0000313" key="2">
    <source>
        <dbReference type="Proteomes" id="UP000682782"/>
    </source>
</evidence>
<evidence type="ECO:0000313" key="1">
    <source>
        <dbReference type="EMBL" id="QUC66775.1"/>
    </source>
</evidence>
<protein>
    <submittedName>
        <fullName evidence="1">Protein translocase subunit SecF</fullName>
    </submittedName>
</protein>
<accession>A0AC61MVW2</accession>
<sequence length="297" mass="32145">MTIKNRSKICLIISAVIILVALGLHLSGNGINLGIDFAGGLSMQYDMKTAVTSADVTNVLENMGVTNSTVTVQGRDNNEVNIRIKDITKDDIQKVQADFEAGIKETYPEAVSIGDVNYVGPVAGDTLVRNAIISVLLAAGLMLVYIAIRFDLNSGLAAVFGLLHDVLIMLSFMVIFRSVIQMNSSFIAAALTIVGYSINNTIVIFDRIRENAKKMPTAPREEVTNISIRESLGRTICTTVTTLITIVALCILGVASIREFALPIIVGILSGVYSANMINGYVWAFLEEKRRSRKAKA</sequence>
<proteinExistence type="predicted"/>